<protein>
    <submittedName>
        <fullName evidence="2">Uncharacterized protein</fullName>
    </submittedName>
</protein>
<evidence type="ECO:0000313" key="3">
    <source>
        <dbReference type="Proteomes" id="UP001156903"/>
    </source>
</evidence>
<organism evidence="2 3">
    <name type="scientific">Hydrogenophaga electricum</name>
    <dbReference type="NCBI Taxonomy" id="1230953"/>
    <lineage>
        <taxon>Bacteria</taxon>
        <taxon>Pseudomonadati</taxon>
        <taxon>Pseudomonadota</taxon>
        <taxon>Betaproteobacteria</taxon>
        <taxon>Burkholderiales</taxon>
        <taxon>Comamonadaceae</taxon>
        <taxon>Hydrogenophaga</taxon>
    </lineage>
</organism>
<evidence type="ECO:0000256" key="1">
    <source>
        <dbReference type="SAM" id="SignalP"/>
    </source>
</evidence>
<sequence length="94" mass="10338">MKTALLRLTLGLLAGLAAWPVLAEVDPSQGPKDPCRAEVSRFEQVIGFVRQSQGNQAAAALKESLLPAKVENDILMREGYCGLARYLREKKLTR</sequence>
<evidence type="ECO:0000313" key="2">
    <source>
        <dbReference type="EMBL" id="GLS14554.1"/>
    </source>
</evidence>
<name>A0ABQ6C479_9BURK</name>
<dbReference type="RefSeq" id="WP_234263732.1">
    <property type="nucleotide sequence ID" value="NZ_BSPB01000013.1"/>
</dbReference>
<reference evidence="3" key="1">
    <citation type="journal article" date="2019" name="Int. J. Syst. Evol. Microbiol.">
        <title>The Global Catalogue of Microorganisms (GCM) 10K type strain sequencing project: providing services to taxonomists for standard genome sequencing and annotation.</title>
        <authorList>
            <consortium name="The Broad Institute Genomics Platform"/>
            <consortium name="The Broad Institute Genome Sequencing Center for Infectious Disease"/>
            <person name="Wu L."/>
            <person name="Ma J."/>
        </authorList>
    </citation>
    <scope>NUCLEOTIDE SEQUENCE [LARGE SCALE GENOMIC DNA]</scope>
    <source>
        <strain evidence="3">NBRC 109341</strain>
    </source>
</reference>
<feature type="chain" id="PRO_5046458996" evidence="1">
    <location>
        <begin position="24"/>
        <end position="94"/>
    </location>
</feature>
<keyword evidence="3" id="KW-1185">Reference proteome</keyword>
<gene>
    <name evidence="2" type="ORF">GCM10007935_19850</name>
</gene>
<keyword evidence="1" id="KW-0732">Signal</keyword>
<dbReference type="EMBL" id="BSPB01000013">
    <property type="protein sequence ID" value="GLS14554.1"/>
    <property type="molecule type" value="Genomic_DNA"/>
</dbReference>
<proteinExistence type="predicted"/>
<feature type="signal peptide" evidence="1">
    <location>
        <begin position="1"/>
        <end position="23"/>
    </location>
</feature>
<dbReference type="Proteomes" id="UP001156903">
    <property type="component" value="Unassembled WGS sequence"/>
</dbReference>
<comment type="caution">
    <text evidence="2">The sequence shown here is derived from an EMBL/GenBank/DDBJ whole genome shotgun (WGS) entry which is preliminary data.</text>
</comment>
<accession>A0ABQ6C479</accession>